<evidence type="ECO:0008006" key="3">
    <source>
        <dbReference type="Google" id="ProtNLM"/>
    </source>
</evidence>
<evidence type="ECO:0000313" key="2">
    <source>
        <dbReference type="Proteomes" id="UP001474120"/>
    </source>
</evidence>
<sequence>MKKDIQIPTVKDVYMAVSQEYNEAFKSNDHYAYLINKKEVPLEMVLIVSKGADKEKETSVMRHKIDRLPAQSFAKVELMPEDLLVLNNHFKVTFFEENRMFEKEFILEKNSLKEGSLRHIDILNQRGILLK</sequence>
<proteinExistence type="predicted"/>
<comment type="caution">
    <text evidence="1">The sequence shown here is derived from an EMBL/GenBank/DDBJ whole genome shotgun (WGS) entry which is preliminary data.</text>
</comment>
<accession>A0ABU9L6Z3</accession>
<dbReference type="EMBL" id="JBCDNA010000003">
    <property type="protein sequence ID" value="MEL4457135.1"/>
    <property type="molecule type" value="Genomic_DNA"/>
</dbReference>
<reference evidence="1 2" key="1">
    <citation type="submission" date="2024-04" db="EMBL/GenBank/DDBJ databases">
        <title>whole genome sequencing of Lutimonas vermicola strain IMCC1616.</title>
        <authorList>
            <person name="Bae S.S."/>
        </authorList>
    </citation>
    <scope>NUCLEOTIDE SEQUENCE [LARGE SCALE GENOMIC DNA]</scope>
    <source>
        <strain evidence="1 2">IMCC1616</strain>
    </source>
</reference>
<protein>
    <recommendedName>
        <fullName evidence="3">Phenylalanyl-tRNA synthetase subunit alpha</fullName>
    </recommendedName>
</protein>
<dbReference type="RefSeq" id="WP_342161295.1">
    <property type="nucleotide sequence ID" value="NZ_JBCDNA010000003.1"/>
</dbReference>
<keyword evidence="2" id="KW-1185">Reference proteome</keyword>
<evidence type="ECO:0000313" key="1">
    <source>
        <dbReference type="EMBL" id="MEL4457135.1"/>
    </source>
</evidence>
<name>A0ABU9L6Z3_9FLAO</name>
<dbReference type="Proteomes" id="UP001474120">
    <property type="component" value="Unassembled WGS sequence"/>
</dbReference>
<gene>
    <name evidence="1" type="ORF">AABB81_14605</name>
</gene>
<organism evidence="1 2">
    <name type="scientific">Lutimonas vermicola</name>
    <dbReference type="NCBI Taxonomy" id="414288"/>
    <lineage>
        <taxon>Bacteria</taxon>
        <taxon>Pseudomonadati</taxon>
        <taxon>Bacteroidota</taxon>
        <taxon>Flavobacteriia</taxon>
        <taxon>Flavobacteriales</taxon>
        <taxon>Flavobacteriaceae</taxon>
        <taxon>Lutimonas</taxon>
    </lineage>
</organism>